<dbReference type="SUPFAM" id="SSF82171">
    <property type="entry name" value="DPP6 N-terminal domain-like"/>
    <property type="match status" value="1"/>
</dbReference>
<dbReference type="PANTHER" id="PTHR36842">
    <property type="entry name" value="PROTEIN TOLB HOMOLOG"/>
    <property type="match status" value="1"/>
</dbReference>
<name>A0A143PXF2_LUTPR</name>
<proteinExistence type="inferred from homology"/>
<comment type="similarity">
    <text evidence="1">Belongs to the TolB family.</text>
</comment>
<dbReference type="OrthoDB" id="104607at2"/>
<accession>A0A143PXF2</accession>
<dbReference type="KEGG" id="abac:LuPra_05744"/>
<keyword evidence="5" id="KW-1185">Reference proteome</keyword>
<dbReference type="InterPro" id="IPR011659">
    <property type="entry name" value="WD40"/>
</dbReference>
<dbReference type="EMBL" id="CP015136">
    <property type="protein sequence ID" value="AMY12469.1"/>
    <property type="molecule type" value="Genomic_DNA"/>
</dbReference>
<dbReference type="PATRIC" id="fig|1813736.3.peg.6034"/>
<evidence type="ECO:0000256" key="3">
    <source>
        <dbReference type="SAM" id="SignalP"/>
    </source>
</evidence>
<dbReference type="Gene3D" id="2.60.290.11">
    <property type="entry name" value="TM1070-like"/>
    <property type="match status" value="2"/>
</dbReference>
<dbReference type="InterPro" id="IPR011042">
    <property type="entry name" value="6-blade_b-propeller_TolB-like"/>
</dbReference>
<keyword evidence="3" id="KW-0732">Signal</keyword>
<reference evidence="5" key="2">
    <citation type="submission" date="2016-04" db="EMBL/GenBank/DDBJ databases">
        <title>First Complete Genome Sequence of a Subdivision 6 Acidobacterium.</title>
        <authorList>
            <person name="Huang S."/>
            <person name="Vieira S."/>
            <person name="Bunk B."/>
            <person name="Riedel T."/>
            <person name="Sproeer C."/>
            <person name="Overmann J."/>
        </authorList>
    </citation>
    <scope>NUCLEOTIDE SEQUENCE [LARGE SCALE GENOMIC DNA]</scope>
    <source>
        <strain evidence="5">DSM 100886 HEG_-6_39</strain>
    </source>
</reference>
<evidence type="ECO:0000256" key="1">
    <source>
        <dbReference type="ARBA" id="ARBA00009820"/>
    </source>
</evidence>
<dbReference type="Pfam" id="PF07676">
    <property type="entry name" value="PD40"/>
    <property type="match status" value="1"/>
</dbReference>
<gene>
    <name evidence="4" type="ORF">LuPra_05744</name>
</gene>
<dbReference type="STRING" id="1855912.LuPra_05744"/>
<organism evidence="4 5">
    <name type="scientific">Luteitalea pratensis</name>
    <dbReference type="NCBI Taxonomy" id="1855912"/>
    <lineage>
        <taxon>Bacteria</taxon>
        <taxon>Pseudomonadati</taxon>
        <taxon>Acidobacteriota</taxon>
        <taxon>Vicinamibacteria</taxon>
        <taxon>Vicinamibacterales</taxon>
        <taxon>Vicinamibacteraceae</taxon>
        <taxon>Luteitalea</taxon>
    </lineage>
</organism>
<feature type="region of interest" description="Disordered" evidence="2">
    <location>
        <begin position="872"/>
        <end position="891"/>
    </location>
</feature>
<reference evidence="4 5" key="1">
    <citation type="journal article" date="2016" name="Genome Announc.">
        <title>First Complete Genome Sequence of a Subdivision 6 Acidobacterium Strain.</title>
        <authorList>
            <person name="Huang S."/>
            <person name="Vieira S."/>
            <person name="Bunk B."/>
            <person name="Riedel T."/>
            <person name="Sproer C."/>
            <person name="Overmann J."/>
        </authorList>
    </citation>
    <scope>NUCLEOTIDE SEQUENCE [LARGE SCALE GENOMIC DNA]</scope>
    <source>
        <strain evidence="5">DSM 100886 HEG_-6_39</strain>
    </source>
</reference>
<evidence type="ECO:0000313" key="5">
    <source>
        <dbReference type="Proteomes" id="UP000076079"/>
    </source>
</evidence>
<sequence precursor="true">MQRRQAAWGGAIVAAVLVAATPSSGQTTERVSVPGAGGQAIGGRYVAWPTVSGDGTVVVFESPVSSLVAGDTNLVSDIFIATGSTVARILGNGAVQSNCASQRASVSADGRFVAFDSCASNLVADDTNGLSDVFVLDRSTGTLTRASLSSTETQGNGRSFSSAISPNGQFVAFLSDAADLAGGSGAIHVFLRDLLNGNTFLVSRADGAAGALGTSDVRPSVANDGTVAFASITSGLVAGGADTNAVSDVFLRLGATGGAPTTIRVSVSATGAQLTSPSSRPSISADGQLVAFDTAGAAVTGDTNGLSDIYVRDRIGGSTVLVSRTAAGSGGNGNSFEGALSPSGGFLVFTSQASNFDDVFDAYFDVFRATLSRATSPVSVTALTRVSASEATTATFVGGTGVSDAGLAVFASDEPTLVEGDTNGDTDVFTSNGTTITKMTATAAAVSPTYSGQSLRPAPSYDGTIVAFLSSATNVVPGDTNSHTDVFVRNRVTGTTERLPIPAGLDTVDADWVTISHDGRFIAYNRGASFLYDRFNGTTQTVSAASPGSAAAAGAQPRVSASGRYVAFLTNANFDNANDGNGSIDVYRFDRMTGTQVLVSKAAAAVGGNTPTISADGKLVAFVSSDATLAAGDLNGRSDVFVRNMDTGTITRVSTNVDAQPTSIEARDAFINADGRYVTYLLSSSILTSEAAATSDVYVARSDGTSVRGPVNGVTEGTGTTQGSYDPTLSMFGRFMSYRSYASDLAAPDTNNAADVFARVILGAAAGGAPPAGAFGGIVRLSATAGGAEPSGGTGFDTENPEIAGNARSTVYQSGFTNLVAGDTNGMVDAFIRAGIFGNGECDFIEGTLVGYTAFANLYGLDPCSNAGSPFADPDGDGWTNDQERTGQGGDGNPLLGAFTRYFAEGATKTAGLNFDTRIALANPGSTVVTGEISYQLPSGVPVPVTLFTLQPFERKTVLLDEQPGIAETGPDPAYEFSTTVKATGPIGVDRTMTWDKNTYAGHAETGVVSASRKWYFAEGATIGGFNLFYLLQNPSSAEVTVEGRFLLGTGAVHTKSFTLAPNSRFNIWANVEDFNGTTPLANAELSAEFTVTAGANIIAERAMYRGSAPLFKAGHESAGLTELATEWFLAEGNAGDFFDEFVLIGNTTGSVALVQAEFIVGNTGTIYTKQYQVNPTSRFNIWVDEEEMTPGDKPFKTGNTDVSVRIRSLNGVPIIVERAMWWPGGSNTWYEAHNSPGSTRPASRWVVAEGEHNSSFGWNTYILVANTGSVAGSLRIRLLLPNGQTAVLTGQPVAAQSRTTYYLHDLLAAAGLPTDTQAGVLIESEGTTLPLVVERAMYRNVNGITFQVGTNALGNPLP</sequence>
<protein>
    <recommendedName>
        <fullName evidence="6">Translocation protein TolB</fullName>
    </recommendedName>
</protein>
<evidence type="ECO:0000256" key="2">
    <source>
        <dbReference type="SAM" id="MobiDB-lite"/>
    </source>
</evidence>
<feature type="signal peptide" evidence="3">
    <location>
        <begin position="1"/>
        <end position="25"/>
    </location>
</feature>
<feature type="chain" id="PRO_5007512133" description="Translocation protein TolB" evidence="3">
    <location>
        <begin position="26"/>
        <end position="1359"/>
    </location>
</feature>
<evidence type="ECO:0000313" key="4">
    <source>
        <dbReference type="EMBL" id="AMY12469.1"/>
    </source>
</evidence>
<dbReference type="RefSeq" id="WP_157899801.1">
    <property type="nucleotide sequence ID" value="NZ_CP015136.1"/>
</dbReference>
<dbReference type="Proteomes" id="UP000076079">
    <property type="component" value="Chromosome"/>
</dbReference>
<dbReference type="InterPro" id="IPR036698">
    <property type="entry name" value="TM1070-like_sf"/>
</dbReference>
<dbReference type="Gene3D" id="2.120.10.30">
    <property type="entry name" value="TolB, C-terminal domain"/>
    <property type="match status" value="2"/>
</dbReference>
<evidence type="ECO:0008006" key="6">
    <source>
        <dbReference type="Google" id="ProtNLM"/>
    </source>
</evidence>